<dbReference type="AlphaFoldDB" id="A0A914R2H3"/>
<organism evidence="2 3">
    <name type="scientific">Parascaris equorum</name>
    <name type="common">Equine roundworm</name>
    <dbReference type="NCBI Taxonomy" id="6256"/>
    <lineage>
        <taxon>Eukaryota</taxon>
        <taxon>Metazoa</taxon>
        <taxon>Ecdysozoa</taxon>
        <taxon>Nematoda</taxon>
        <taxon>Chromadorea</taxon>
        <taxon>Rhabditida</taxon>
        <taxon>Spirurina</taxon>
        <taxon>Ascaridomorpha</taxon>
        <taxon>Ascaridoidea</taxon>
        <taxon>Ascarididae</taxon>
        <taxon>Parascaris</taxon>
    </lineage>
</organism>
<dbReference type="InterPro" id="IPR036719">
    <property type="entry name" value="Neuro-gated_channel_TM_sf"/>
</dbReference>
<dbReference type="Gene3D" id="6.10.250.2810">
    <property type="match status" value="1"/>
</dbReference>
<dbReference type="WBParaSite" id="PEQ_0000080401-mRNA-1">
    <property type="protein sequence ID" value="PEQ_0000080401-mRNA-1"/>
    <property type="gene ID" value="PEQ_0000080401"/>
</dbReference>
<evidence type="ECO:0000313" key="2">
    <source>
        <dbReference type="Proteomes" id="UP000887564"/>
    </source>
</evidence>
<feature type="chain" id="PRO_5036850781" evidence="1">
    <location>
        <begin position="19"/>
        <end position="63"/>
    </location>
</feature>
<accession>A0A914R2H3</accession>
<reference evidence="3" key="1">
    <citation type="submission" date="2022-11" db="UniProtKB">
        <authorList>
            <consortium name="WormBaseParasite"/>
        </authorList>
    </citation>
    <scope>IDENTIFICATION</scope>
</reference>
<feature type="signal peptide" evidence="1">
    <location>
        <begin position="1"/>
        <end position="18"/>
    </location>
</feature>
<dbReference type="SUPFAM" id="SSF90112">
    <property type="entry name" value="Neurotransmitter-gated ion-channel transmembrane pore"/>
    <property type="match status" value="1"/>
</dbReference>
<keyword evidence="2" id="KW-1185">Reference proteome</keyword>
<dbReference type="GO" id="GO:0006811">
    <property type="term" value="P:monoatomic ion transport"/>
    <property type="evidence" value="ECO:0007669"/>
    <property type="project" value="InterPro"/>
</dbReference>
<sequence>MLSCMTFVFCSLLELAWVGYLSREEEEIVKPHIQKVSSAMSSPAANVVTSRSPFYESNSALHR</sequence>
<evidence type="ECO:0000313" key="3">
    <source>
        <dbReference type="WBParaSite" id="PEQ_0000080401-mRNA-1"/>
    </source>
</evidence>
<dbReference type="Proteomes" id="UP000887564">
    <property type="component" value="Unplaced"/>
</dbReference>
<proteinExistence type="predicted"/>
<name>A0A914R2H3_PAREQ</name>
<evidence type="ECO:0000256" key="1">
    <source>
        <dbReference type="SAM" id="SignalP"/>
    </source>
</evidence>
<protein>
    <submittedName>
        <fullName evidence="3">Uncharacterized protein</fullName>
    </submittedName>
</protein>
<dbReference type="GO" id="GO:0016020">
    <property type="term" value="C:membrane"/>
    <property type="evidence" value="ECO:0007669"/>
    <property type="project" value="InterPro"/>
</dbReference>
<keyword evidence="1" id="KW-0732">Signal</keyword>